<accession>A0A9P4S5Q2</accession>
<feature type="transmembrane region" description="Helical" evidence="8">
    <location>
        <begin position="404"/>
        <end position="426"/>
    </location>
</feature>
<keyword evidence="11" id="KW-1185">Reference proteome</keyword>
<reference evidence="10" key="1">
    <citation type="journal article" date="2020" name="Stud. Mycol.">
        <title>101 Dothideomycetes genomes: a test case for predicting lifestyles and emergence of pathogens.</title>
        <authorList>
            <person name="Haridas S."/>
            <person name="Albert R."/>
            <person name="Binder M."/>
            <person name="Bloem J."/>
            <person name="Labutti K."/>
            <person name="Salamov A."/>
            <person name="Andreopoulos B."/>
            <person name="Baker S."/>
            <person name="Barry K."/>
            <person name="Bills G."/>
            <person name="Bluhm B."/>
            <person name="Cannon C."/>
            <person name="Castanera R."/>
            <person name="Culley D."/>
            <person name="Daum C."/>
            <person name="Ezra D."/>
            <person name="Gonzalez J."/>
            <person name="Henrissat B."/>
            <person name="Kuo A."/>
            <person name="Liang C."/>
            <person name="Lipzen A."/>
            <person name="Lutzoni F."/>
            <person name="Magnuson J."/>
            <person name="Mondo S."/>
            <person name="Nolan M."/>
            <person name="Ohm R."/>
            <person name="Pangilinan J."/>
            <person name="Park H.-J."/>
            <person name="Ramirez L."/>
            <person name="Alfaro M."/>
            <person name="Sun H."/>
            <person name="Tritt A."/>
            <person name="Yoshinaga Y."/>
            <person name="Zwiers L.-H."/>
            <person name="Turgeon B."/>
            <person name="Goodwin S."/>
            <person name="Spatafora J."/>
            <person name="Crous P."/>
            <person name="Grigoriev I."/>
        </authorList>
    </citation>
    <scope>NUCLEOTIDE SEQUENCE</scope>
    <source>
        <strain evidence="10">CBS 101060</strain>
    </source>
</reference>
<evidence type="ECO:0000256" key="3">
    <source>
        <dbReference type="ARBA" id="ARBA00022448"/>
    </source>
</evidence>
<dbReference type="Gene3D" id="1.20.1250.20">
    <property type="entry name" value="MFS general substrate transporter like domains"/>
    <property type="match status" value="1"/>
</dbReference>
<comment type="subcellular location">
    <subcellularLocation>
        <location evidence="1">Membrane</location>
        <topology evidence="1">Multi-pass membrane protein</topology>
    </subcellularLocation>
</comment>
<name>A0A9P4S5Q2_9PEZI</name>
<dbReference type="EMBL" id="MU006103">
    <property type="protein sequence ID" value="KAF2836619.1"/>
    <property type="molecule type" value="Genomic_DNA"/>
</dbReference>
<feature type="compositionally biased region" description="Basic and acidic residues" evidence="7">
    <location>
        <begin position="1"/>
        <end position="13"/>
    </location>
</feature>
<dbReference type="InterPro" id="IPR020846">
    <property type="entry name" value="MFS_dom"/>
</dbReference>
<dbReference type="InterPro" id="IPR011701">
    <property type="entry name" value="MFS"/>
</dbReference>
<evidence type="ECO:0000313" key="10">
    <source>
        <dbReference type="EMBL" id="KAF2836619.1"/>
    </source>
</evidence>
<dbReference type="PANTHER" id="PTHR23501">
    <property type="entry name" value="MAJOR FACILITATOR SUPERFAMILY"/>
    <property type="match status" value="1"/>
</dbReference>
<feature type="transmembrane region" description="Helical" evidence="8">
    <location>
        <begin position="110"/>
        <end position="130"/>
    </location>
</feature>
<dbReference type="OrthoDB" id="10021397at2759"/>
<evidence type="ECO:0000256" key="4">
    <source>
        <dbReference type="ARBA" id="ARBA00022692"/>
    </source>
</evidence>
<keyword evidence="5 8" id="KW-1133">Transmembrane helix</keyword>
<evidence type="ECO:0000256" key="5">
    <source>
        <dbReference type="ARBA" id="ARBA00022989"/>
    </source>
</evidence>
<evidence type="ECO:0000259" key="9">
    <source>
        <dbReference type="PROSITE" id="PS50850"/>
    </source>
</evidence>
<feature type="compositionally biased region" description="Basic and acidic residues" evidence="7">
    <location>
        <begin position="24"/>
        <end position="36"/>
    </location>
</feature>
<comment type="similarity">
    <text evidence="2">Belongs to the major facilitator superfamily. TCR/Tet family.</text>
</comment>
<organism evidence="10 11">
    <name type="scientific">Patellaria atrata CBS 101060</name>
    <dbReference type="NCBI Taxonomy" id="1346257"/>
    <lineage>
        <taxon>Eukaryota</taxon>
        <taxon>Fungi</taxon>
        <taxon>Dikarya</taxon>
        <taxon>Ascomycota</taxon>
        <taxon>Pezizomycotina</taxon>
        <taxon>Dothideomycetes</taxon>
        <taxon>Dothideomycetes incertae sedis</taxon>
        <taxon>Patellariales</taxon>
        <taxon>Patellariaceae</taxon>
        <taxon>Patellaria</taxon>
    </lineage>
</organism>
<dbReference type="GO" id="GO:0022857">
    <property type="term" value="F:transmembrane transporter activity"/>
    <property type="evidence" value="ECO:0007669"/>
    <property type="project" value="InterPro"/>
</dbReference>
<keyword evidence="3" id="KW-0813">Transport</keyword>
<evidence type="ECO:0000256" key="7">
    <source>
        <dbReference type="SAM" id="MobiDB-lite"/>
    </source>
</evidence>
<dbReference type="AlphaFoldDB" id="A0A9P4S5Q2"/>
<dbReference type="Pfam" id="PF07690">
    <property type="entry name" value="MFS_1"/>
    <property type="match status" value="1"/>
</dbReference>
<feature type="transmembrane region" description="Helical" evidence="8">
    <location>
        <begin position="269"/>
        <end position="289"/>
    </location>
</feature>
<gene>
    <name evidence="10" type="ORF">M501DRAFT_1033700</name>
</gene>
<dbReference type="GO" id="GO:0005886">
    <property type="term" value="C:plasma membrane"/>
    <property type="evidence" value="ECO:0007669"/>
    <property type="project" value="TreeGrafter"/>
</dbReference>
<keyword evidence="6 8" id="KW-0472">Membrane</keyword>
<evidence type="ECO:0000256" key="1">
    <source>
        <dbReference type="ARBA" id="ARBA00004141"/>
    </source>
</evidence>
<feature type="domain" description="Major facilitator superfamily (MFS) profile" evidence="9">
    <location>
        <begin position="46"/>
        <end position="538"/>
    </location>
</feature>
<dbReference type="PROSITE" id="PS50850">
    <property type="entry name" value="MFS"/>
    <property type="match status" value="1"/>
</dbReference>
<feature type="transmembrane region" description="Helical" evidence="8">
    <location>
        <begin position="83"/>
        <end position="103"/>
    </location>
</feature>
<feature type="transmembrane region" description="Helical" evidence="8">
    <location>
        <begin position="238"/>
        <end position="257"/>
    </location>
</feature>
<dbReference type="InterPro" id="IPR036259">
    <property type="entry name" value="MFS_trans_sf"/>
</dbReference>
<feature type="transmembrane region" description="Helical" evidence="8">
    <location>
        <begin position="310"/>
        <end position="330"/>
    </location>
</feature>
<feature type="transmembrane region" description="Helical" evidence="8">
    <location>
        <begin position="198"/>
        <end position="217"/>
    </location>
</feature>
<feature type="transmembrane region" description="Helical" evidence="8">
    <location>
        <begin position="374"/>
        <end position="392"/>
    </location>
</feature>
<dbReference type="Proteomes" id="UP000799429">
    <property type="component" value="Unassembled WGS sequence"/>
</dbReference>
<keyword evidence="4 8" id="KW-0812">Transmembrane</keyword>
<feature type="transmembrane region" description="Helical" evidence="8">
    <location>
        <begin position="136"/>
        <end position="157"/>
    </location>
</feature>
<evidence type="ECO:0000256" key="8">
    <source>
        <dbReference type="SAM" id="Phobius"/>
    </source>
</evidence>
<evidence type="ECO:0000256" key="2">
    <source>
        <dbReference type="ARBA" id="ARBA00007520"/>
    </source>
</evidence>
<feature type="region of interest" description="Disordered" evidence="7">
    <location>
        <begin position="1"/>
        <end position="36"/>
    </location>
</feature>
<dbReference type="SUPFAM" id="SSF103473">
    <property type="entry name" value="MFS general substrate transporter"/>
    <property type="match status" value="1"/>
</dbReference>
<evidence type="ECO:0000256" key="6">
    <source>
        <dbReference type="ARBA" id="ARBA00023136"/>
    </source>
</evidence>
<feature type="transmembrane region" description="Helical" evidence="8">
    <location>
        <begin position="169"/>
        <end position="186"/>
    </location>
</feature>
<feature type="transmembrane region" description="Helical" evidence="8">
    <location>
        <begin position="43"/>
        <end position="63"/>
    </location>
</feature>
<dbReference type="PANTHER" id="PTHR23501:SF12">
    <property type="entry name" value="MAJOR FACILITATOR SUPERFAMILY (MFS) PROFILE DOMAIN-CONTAINING PROTEIN-RELATED"/>
    <property type="match status" value="1"/>
</dbReference>
<dbReference type="Gene3D" id="1.20.1720.10">
    <property type="entry name" value="Multidrug resistance protein D"/>
    <property type="match status" value="1"/>
</dbReference>
<feature type="transmembrane region" description="Helical" evidence="8">
    <location>
        <begin position="438"/>
        <end position="466"/>
    </location>
</feature>
<proteinExistence type="inferred from homology"/>
<protein>
    <submittedName>
        <fullName evidence="10">MFS general substrate transporter</fullName>
    </submittedName>
</protein>
<sequence>MEPSQEKVLEAHQADNGSAGHLTSPEDGHPREKETREVTGPKWFIFVTATFTAMFLYSLDNTIVANIQPTIVNNFNAVDELPWLSVGFMVGGLAMVMPLGKLYSLFNGKWLFVMFVVQFMAASALCGGAPNMTAEIIGRTWAGASGNGIYYGVIHLVSTITLPRERPAYLSLNGLVWGMGAILGPIVGGSLELVSWRWAFYINLFFAIPLFPAYIFTIPSSQPAPHLSIKQKLVTFDWIGALLSTGSLLTFIVATNFGGLEYRWNSGPIIALYAVSGVLFLTFAIQQTFTIFTTPDSRMFPVHLLRNREVVLLFIIHACGGTISYVPVYFVPLYFQFTRGDTAVETAARFLPFVFLLIFGILLNGYLMSRVGYYKPWFVFGSVLCVVAGVLFSRIELTTSNPAIYGYEALLGLGAGCFVAAAFAVVQANVDLKDLGYAITLMTVAQIGGIAFGLSMSGATFLNIAIQNLAGVFPDETRETLVDVVSGTSGDFLQTLSDQKATEALDAIVRAIQVPFIQVYAASALTVILSLALKWKKAYNAIPITG</sequence>
<comment type="caution">
    <text evidence="10">The sequence shown here is derived from an EMBL/GenBank/DDBJ whole genome shotgun (WGS) entry which is preliminary data.</text>
</comment>
<feature type="transmembrane region" description="Helical" evidence="8">
    <location>
        <begin position="350"/>
        <end position="367"/>
    </location>
</feature>
<evidence type="ECO:0000313" key="11">
    <source>
        <dbReference type="Proteomes" id="UP000799429"/>
    </source>
</evidence>